<dbReference type="RefSeq" id="WP_185692964.1">
    <property type="nucleotide sequence ID" value="NZ_JACHVA010000083.1"/>
</dbReference>
<gene>
    <name evidence="2" type="primary">yndJ</name>
    <name evidence="2" type="ORF">H5P30_10805</name>
</gene>
<feature type="transmembrane region" description="Helical" evidence="1">
    <location>
        <begin position="163"/>
        <end position="185"/>
    </location>
</feature>
<feature type="transmembrane region" description="Helical" evidence="1">
    <location>
        <begin position="197"/>
        <end position="216"/>
    </location>
</feature>
<comment type="caution">
    <text evidence="2">The sequence shown here is derived from an EMBL/GenBank/DDBJ whole genome shotgun (WGS) entry which is preliminary data.</text>
</comment>
<keyword evidence="3" id="KW-1185">Reference proteome</keyword>
<dbReference type="Pfam" id="PF14158">
    <property type="entry name" value="YndJ"/>
    <property type="match status" value="1"/>
</dbReference>
<evidence type="ECO:0000256" key="1">
    <source>
        <dbReference type="SAM" id="Phobius"/>
    </source>
</evidence>
<proteinExistence type="predicted"/>
<feature type="transmembrane region" description="Helical" evidence="1">
    <location>
        <begin position="6"/>
        <end position="27"/>
    </location>
</feature>
<keyword evidence="1" id="KW-1133">Transmembrane helix</keyword>
<protein>
    <submittedName>
        <fullName evidence="2">YndJ family transporter</fullName>
    </submittedName>
</protein>
<evidence type="ECO:0000313" key="2">
    <source>
        <dbReference type="EMBL" id="MBC2602267.1"/>
    </source>
</evidence>
<feature type="transmembrane region" description="Helical" evidence="1">
    <location>
        <begin position="133"/>
        <end position="151"/>
    </location>
</feature>
<organism evidence="2 3">
    <name type="scientific">Puniceicoccus vermicola</name>
    <dbReference type="NCBI Taxonomy" id="388746"/>
    <lineage>
        <taxon>Bacteria</taxon>
        <taxon>Pseudomonadati</taxon>
        <taxon>Verrucomicrobiota</taxon>
        <taxon>Opitutia</taxon>
        <taxon>Puniceicoccales</taxon>
        <taxon>Puniceicoccaceae</taxon>
        <taxon>Puniceicoccus</taxon>
    </lineage>
</organism>
<feature type="transmembrane region" description="Helical" evidence="1">
    <location>
        <begin position="39"/>
        <end position="59"/>
    </location>
</feature>
<feature type="transmembrane region" description="Helical" evidence="1">
    <location>
        <begin position="71"/>
        <end position="93"/>
    </location>
</feature>
<sequence>MSYTAIISILILPFMLAITVGSILLWRAFMRSEVLPEELALAAAWGFIVGSLIWLGVFLRGTTLLGFGAPWTWITAAHFAFAGYGALTVTSLSCRIVSNEQALKVLRVLLIAQPVTYFVTAAGILGFRYCDEIAATSYASIFAVQLGAVALGQPDRIAPAPRLLALVALSVPVVTMVPALAWAWGSPVFDISGMVRYHGIVNAIGHVGLGLVAFAWGRPPSHSPIPDVK</sequence>
<reference evidence="2 3" key="1">
    <citation type="submission" date="2020-07" db="EMBL/GenBank/DDBJ databases">
        <authorList>
            <person name="Feng X."/>
        </authorList>
    </citation>
    <scope>NUCLEOTIDE SEQUENCE [LARGE SCALE GENOMIC DNA]</scope>
    <source>
        <strain evidence="2 3">JCM14086</strain>
    </source>
</reference>
<name>A0A7X1AYJ5_9BACT</name>
<keyword evidence="1" id="KW-0472">Membrane</keyword>
<dbReference type="InterPro" id="IPR025450">
    <property type="entry name" value="YndJ-like"/>
</dbReference>
<dbReference type="EMBL" id="JACHVA010000083">
    <property type="protein sequence ID" value="MBC2602267.1"/>
    <property type="molecule type" value="Genomic_DNA"/>
</dbReference>
<keyword evidence="1" id="KW-0812">Transmembrane</keyword>
<dbReference type="AlphaFoldDB" id="A0A7X1AYJ5"/>
<dbReference type="Proteomes" id="UP000525652">
    <property type="component" value="Unassembled WGS sequence"/>
</dbReference>
<evidence type="ECO:0000313" key="3">
    <source>
        <dbReference type="Proteomes" id="UP000525652"/>
    </source>
</evidence>
<accession>A0A7X1AYJ5</accession>
<feature type="transmembrane region" description="Helical" evidence="1">
    <location>
        <begin position="105"/>
        <end position="127"/>
    </location>
</feature>